<evidence type="ECO:0000313" key="6">
    <source>
        <dbReference type="Proteomes" id="UP000036947"/>
    </source>
</evidence>
<dbReference type="STRING" id="1163406.A0A0L0N0Q4"/>
<dbReference type="PANTHER" id="PTHR37534">
    <property type="entry name" value="TRANSCRIPTIONAL ACTIVATOR PROTEIN UGA3"/>
    <property type="match status" value="1"/>
</dbReference>
<evidence type="ECO:0000256" key="1">
    <source>
        <dbReference type="ARBA" id="ARBA00004123"/>
    </source>
</evidence>
<proteinExistence type="predicted"/>
<dbReference type="Pfam" id="PF11951">
    <property type="entry name" value="Fungal_trans_2"/>
    <property type="match status" value="2"/>
</dbReference>
<dbReference type="AlphaFoldDB" id="A0A0L0N0Q4"/>
<feature type="region of interest" description="Disordered" evidence="3">
    <location>
        <begin position="55"/>
        <end position="140"/>
    </location>
</feature>
<feature type="compositionally biased region" description="Polar residues" evidence="3">
    <location>
        <begin position="55"/>
        <end position="72"/>
    </location>
</feature>
<name>A0A0L0N0Q4_TOLOC</name>
<evidence type="ECO:0000256" key="2">
    <source>
        <dbReference type="ARBA" id="ARBA00023242"/>
    </source>
</evidence>
<dbReference type="PROSITE" id="PS50048">
    <property type="entry name" value="ZN2_CY6_FUNGAL_2"/>
    <property type="match status" value="1"/>
</dbReference>
<dbReference type="InterPro" id="IPR001138">
    <property type="entry name" value="Zn2Cys6_DnaBD"/>
</dbReference>
<comment type="caution">
    <text evidence="5">The sequence shown here is derived from an EMBL/GenBank/DDBJ whole genome shotgun (WGS) entry which is preliminary data.</text>
</comment>
<feature type="domain" description="Zn(2)-C6 fungal-type" evidence="4">
    <location>
        <begin position="9"/>
        <end position="38"/>
    </location>
</feature>
<dbReference type="OrthoDB" id="5386330at2759"/>
<dbReference type="GO" id="GO:0000981">
    <property type="term" value="F:DNA-binding transcription factor activity, RNA polymerase II-specific"/>
    <property type="evidence" value="ECO:0007669"/>
    <property type="project" value="InterPro"/>
</dbReference>
<dbReference type="GO" id="GO:0008270">
    <property type="term" value="F:zinc ion binding"/>
    <property type="evidence" value="ECO:0007669"/>
    <property type="project" value="InterPro"/>
</dbReference>
<gene>
    <name evidence="5" type="ORF">TOPH_07735</name>
</gene>
<sequence length="485" mass="53815">MSLAKRNNGCLECRMRRVCCDKAEPECFKCRKKGIKCSGQGIECRFSSHMIHKTSASLSQPATGAVRTNTQAHGPPLPSRATKRYRWRNMVSTQPDTRAPRPDEPESSSRRGSAILSVSPGPGSGSPLSRGVLDDGPLTPDAPSHAQLSLILDREKLDQNIMQLSSPRAAIEAVPPQARMLFDHFSNFIAAKMVVFDFAGNGYRQIILPLACQNETVGRAVSVIAAFHLAQKAPHMRMAAEIGQQAILSRLCRDSLRLEPKRFFNLSTWATILVLLVGDTITGSNNYVHLLELLSSLAQSSASVRSLSNTTRAFIVEQTRMFELFGCPLSSEKKGLKTLAKCPDYYLDFISSCPSLSLDPEQYSNGMIMKDAIRQACELYRNRVLQSTSRELSIESVERLRQTVLDLEPSVDGCHTLVWAFFVAAAESILPEHRDFFSSRLMSLFECTGFGSIPLALETLQLIWETQSSSSWTEIVTHQRPILIM</sequence>
<dbReference type="PROSITE" id="PS00463">
    <property type="entry name" value="ZN2_CY6_FUNGAL_1"/>
    <property type="match status" value="1"/>
</dbReference>
<dbReference type="SUPFAM" id="SSF57701">
    <property type="entry name" value="Zn2/Cys6 DNA-binding domain"/>
    <property type="match status" value="1"/>
</dbReference>
<reference evidence="5 6" key="1">
    <citation type="journal article" date="2015" name="BMC Genomics">
        <title>The genome of the truffle-parasite Tolypocladium ophioglossoides and the evolution of antifungal peptaibiotics.</title>
        <authorList>
            <person name="Quandt C.A."/>
            <person name="Bushley K.E."/>
            <person name="Spatafora J.W."/>
        </authorList>
    </citation>
    <scope>NUCLEOTIDE SEQUENCE [LARGE SCALE GENOMIC DNA]</scope>
    <source>
        <strain evidence="5 6">CBS 100239</strain>
    </source>
</reference>
<feature type="compositionally biased region" description="Basic and acidic residues" evidence="3">
    <location>
        <begin position="98"/>
        <end position="109"/>
    </location>
</feature>
<dbReference type="InterPro" id="IPR036864">
    <property type="entry name" value="Zn2-C6_fun-type_DNA-bd_sf"/>
</dbReference>
<protein>
    <recommendedName>
        <fullName evidence="4">Zn(2)-C6 fungal-type domain-containing protein</fullName>
    </recommendedName>
</protein>
<keyword evidence="2" id="KW-0539">Nucleus</keyword>
<organism evidence="5 6">
    <name type="scientific">Tolypocladium ophioglossoides (strain CBS 100239)</name>
    <name type="common">Snaketongue truffleclub</name>
    <name type="synonym">Elaphocordyceps ophioglossoides</name>
    <dbReference type="NCBI Taxonomy" id="1163406"/>
    <lineage>
        <taxon>Eukaryota</taxon>
        <taxon>Fungi</taxon>
        <taxon>Dikarya</taxon>
        <taxon>Ascomycota</taxon>
        <taxon>Pezizomycotina</taxon>
        <taxon>Sordariomycetes</taxon>
        <taxon>Hypocreomycetidae</taxon>
        <taxon>Hypocreales</taxon>
        <taxon>Ophiocordycipitaceae</taxon>
        <taxon>Tolypocladium</taxon>
    </lineage>
</organism>
<dbReference type="CDD" id="cd00067">
    <property type="entry name" value="GAL4"/>
    <property type="match status" value="1"/>
</dbReference>
<keyword evidence="6" id="KW-1185">Reference proteome</keyword>
<dbReference type="GO" id="GO:0000976">
    <property type="term" value="F:transcription cis-regulatory region binding"/>
    <property type="evidence" value="ECO:0007669"/>
    <property type="project" value="TreeGrafter"/>
</dbReference>
<evidence type="ECO:0000313" key="5">
    <source>
        <dbReference type="EMBL" id="KND87606.1"/>
    </source>
</evidence>
<dbReference type="GO" id="GO:0045944">
    <property type="term" value="P:positive regulation of transcription by RNA polymerase II"/>
    <property type="evidence" value="ECO:0007669"/>
    <property type="project" value="TreeGrafter"/>
</dbReference>
<evidence type="ECO:0000259" key="4">
    <source>
        <dbReference type="PROSITE" id="PS50048"/>
    </source>
</evidence>
<dbReference type="EMBL" id="LFRF01000034">
    <property type="protein sequence ID" value="KND87606.1"/>
    <property type="molecule type" value="Genomic_DNA"/>
</dbReference>
<comment type="subcellular location">
    <subcellularLocation>
        <location evidence="1">Nucleus</location>
    </subcellularLocation>
</comment>
<dbReference type="GO" id="GO:0005634">
    <property type="term" value="C:nucleus"/>
    <property type="evidence" value="ECO:0007669"/>
    <property type="project" value="UniProtKB-SubCell"/>
</dbReference>
<evidence type="ECO:0000256" key="3">
    <source>
        <dbReference type="SAM" id="MobiDB-lite"/>
    </source>
</evidence>
<dbReference type="PANTHER" id="PTHR37534:SF17">
    <property type="entry name" value="ZN(2)-C6 FUNGAL-TYPE DOMAIN-CONTAINING PROTEIN"/>
    <property type="match status" value="1"/>
</dbReference>
<dbReference type="Proteomes" id="UP000036947">
    <property type="component" value="Unassembled WGS sequence"/>
</dbReference>
<feature type="compositionally biased region" description="Low complexity" evidence="3">
    <location>
        <begin position="116"/>
        <end position="131"/>
    </location>
</feature>
<accession>A0A0L0N0Q4</accession>
<dbReference type="InterPro" id="IPR021858">
    <property type="entry name" value="Fun_TF"/>
</dbReference>